<dbReference type="AlphaFoldDB" id="A0A9D5DF70"/>
<proteinExistence type="predicted"/>
<gene>
    <name evidence="1" type="ORF">J5N97_007178</name>
</gene>
<keyword evidence="2" id="KW-1185">Reference proteome</keyword>
<reference evidence="1" key="2">
    <citation type="journal article" date="2022" name="Hortic Res">
        <title>The genome of Dioscorea zingiberensis sheds light on the biosynthesis, origin and evolution of the medicinally important diosgenin saponins.</title>
        <authorList>
            <person name="Li Y."/>
            <person name="Tan C."/>
            <person name="Li Z."/>
            <person name="Guo J."/>
            <person name="Li S."/>
            <person name="Chen X."/>
            <person name="Wang C."/>
            <person name="Dai X."/>
            <person name="Yang H."/>
            <person name="Song W."/>
            <person name="Hou L."/>
            <person name="Xu J."/>
            <person name="Tong Z."/>
            <person name="Xu A."/>
            <person name="Yuan X."/>
            <person name="Wang W."/>
            <person name="Yang Q."/>
            <person name="Chen L."/>
            <person name="Sun Z."/>
            <person name="Wang K."/>
            <person name="Pan B."/>
            <person name="Chen J."/>
            <person name="Bao Y."/>
            <person name="Liu F."/>
            <person name="Qi X."/>
            <person name="Gang D.R."/>
            <person name="Wen J."/>
            <person name="Li J."/>
        </authorList>
    </citation>
    <scope>NUCLEOTIDE SEQUENCE</scope>
    <source>
        <strain evidence="1">Dzin_1.0</strain>
    </source>
</reference>
<accession>A0A9D5DF70</accession>
<organism evidence="1 2">
    <name type="scientific">Dioscorea zingiberensis</name>
    <dbReference type="NCBI Taxonomy" id="325984"/>
    <lineage>
        <taxon>Eukaryota</taxon>
        <taxon>Viridiplantae</taxon>
        <taxon>Streptophyta</taxon>
        <taxon>Embryophyta</taxon>
        <taxon>Tracheophyta</taxon>
        <taxon>Spermatophyta</taxon>
        <taxon>Magnoliopsida</taxon>
        <taxon>Liliopsida</taxon>
        <taxon>Dioscoreales</taxon>
        <taxon>Dioscoreaceae</taxon>
        <taxon>Dioscorea</taxon>
    </lineage>
</organism>
<name>A0A9D5DF70_9LILI</name>
<dbReference type="EMBL" id="JAGGNH010000001">
    <property type="protein sequence ID" value="KAJ0988822.1"/>
    <property type="molecule type" value="Genomic_DNA"/>
</dbReference>
<reference evidence="1" key="1">
    <citation type="submission" date="2021-03" db="EMBL/GenBank/DDBJ databases">
        <authorList>
            <person name="Li Z."/>
            <person name="Yang C."/>
        </authorList>
    </citation>
    <scope>NUCLEOTIDE SEQUENCE</scope>
    <source>
        <strain evidence="1">Dzin_1.0</strain>
        <tissue evidence="1">Leaf</tissue>
    </source>
</reference>
<sequence length="102" mass="10950">MVESSAPNLAALLLALRNLRKALFTYSSASFTVILLPDSWLELLQKYSPLTAAARATSSLWNSDIRLSPSGAEFLSGQTSGIEECSNSEFSYGPIGLLITAH</sequence>
<comment type="caution">
    <text evidence="1">The sequence shown here is derived from an EMBL/GenBank/DDBJ whole genome shotgun (WGS) entry which is preliminary data.</text>
</comment>
<dbReference type="Proteomes" id="UP001085076">
    <property type="component" value="Miscellaneous, Linkage group lg01"/>
</dbReference>
<evidence type="ECO:0000313" key="2">
    <source>
        <dbReference type="Proteomes" id="UP001085076"/>
    </source>
</evidence>
<protein>
    <submittedName>
        <fullName evidence="1">Uncharacterized protein</fullName>
    </submittedName>
</protein>
<evidence type="ECO:0000313" key="1">
    <source>
        <dbReference type="EMBL" id="KAJ0988822.1"/>
    </source>
</evidence>